<dbReference type="EMBL" id="CP016621">
    <property type="protein sequence ID" value="ANY85479.1"/>
    <property type="molecule type" value="Genomic_DNA"/>
</dbReference>
<dbReference type="KEGG" id="moc:BB934_45505"/>
<organism evidence="1">
    <name type="scientific">Microvirga ossetica</name>
    <dbReference type="NCBI Taxonomy" id="1882682"/>
    <lineage>
        <taxon>Bacteria</taxon>
        <taxon>Pseudomonadati</taxon>
        <taxon>Pseudomonadota</taxon>
        <taxon>Alphaproteobacteria</taxon>
        <taxon>Hyphomicrobiales</taxon>
        <taxon>Methylobacteriaceae</taxon>
        <taxon>Microvirga</taxon>
    </lineage>
</organism>
<sequence>MRKKNVVKYDWLDPNLIRYLVKPRASEQDIDGLMRIEGNPYQNDAARQQMLAIAEREVEPGVAREEVTAIIRRWIEITDPNHKPRRRRRRWG</sequence>
<protein>
    <submittedName>
        <fullName evidence="1">Uncharacterized protein</fullName>
    </submittedName>
</protein>
<geneLocation type="plasmid" evidence="1">
    <name>unnamed5</name>
</geneLocation>
<evidence type="ECO:0000313" key="1">
    <source>
        <dbReference type="EMBL" id="ANY85479.1"/>
    </source>
</evidence>
<accession>A0A1B2EZQ6</accession>
<keyword evidence="1" id="KW-0614">Plasmid</keyword>
<proteinExistence type="predicted"/>
<gene>
    <name evidence="1" type="ORF">BB934_45505</name>
</gene>
<dbReference type="RefSeq" id="WP_099516251.1">
    <property type="nucleotide sequence ID" value="NZ_CP016621.1"/>
</dbReference>
<dbReference type="AlphaFoldDB" id="A0A1B2EZQ6"/>
<name>A0A1B2EZQ6_9HYPH</name>
<reference evidence="1" key="1">
    <citation type="submission" date="2016-07" db="EMBL/GenBank/DDBJ databases">
        <title>Microvirga ossetica sp. nov. a new species of rhizobia isolated from root nodules of the legume species Vicia alpestris Steven originated from North Ossetia region in the Caucasus.</title>
        <authorList>
            <person name="Safronova V.I."/>
            <person name="Kuznetsova I.G."/>
            <person name="Sazanova A.L."/>
            <person name="Belimov A."/>
            <person name="Andronov E."/>
            <person name="Osledkin Y.S."/>
            <person name="Onishchuk O.P."/>
            <person name="Kurchak O.N."/>
            <person name="Shaposhnikov A.I."/>
            <person name="Willems A."/>
            <person name="Tikhonovich I.A."/>
        </authorList>
    </citation>
    <scope>NUCLEOTIDE SEQUENCE [LARGE SCALE GENOMIC DNA]</scope>
    <source>
        <strain evidence="1">V5/3M</strain>
        <plasmid evidence="1">unnamed5</plasmid>
    </source>
</reference>